<reference evidence="2" key="1">
    <citation type="submission" date="2018-09" db="EMBL/GenBank/DDBJ databases">
        <title>Chryseolinea sp. KIS68-18 isolated from soil.</title>
        <authorList>
            <person name="Weon H.-Y."/>
            <person name="Kwon S.-W."/>
            <person name="Lee S.A."/>
        </authorList>
    </citation>
    <scope>NUCLEOTIDE SEQUENCE [LARGE SCALE GENOMIC DNA]</scope>
    <source>
        <strain evidence="2">KIS68-18</strain>
    </source>
</reference>
<name>A0A385SS17_9BACT</name>
<evidence type="ECO:0000313" key="2">
    <source>
        <dbReference type="Proteomes" id="UP000266183"/>
    </source>
</evidence>
<protein>
    <submittedName>
        <fullName evidence="1">Uncharacterized protein</fullName>
    </submittedName>
</protein>
<dbReference type="EMBL" id="CP032382">
    <property type="protein sequence ID" value="AYB34593.1"/>
    <property type="molecule type" value="Genomic_DNA"/>
</dbReference>
<organism evidence="1 2">
    <name type="scientific">Chryseolinea soli</name>
    <dbReference type="NCBI Taxonomy" id="2321403"/>
    <lineage>
        <taxon>Bacteria</taxon>
        <taxon>Pseudomonadati</taxon>
        <taxon>Bacteroidota</taxon>
        <taxon>Cytophagia</taxon>
        <taxon>Cytophagales</taxon>
        <taxon>Fulvivirgaceae</taxon>
        <taxon>Chryseolinea</taxon>
    </lineage>
</organism>
<keyword evidence="2" id="KW-1185">Reference proteome</keyword>
<sequence>MYAKWGERKTDCEMGSCLARCLQRKAASPRKAITENVDLIRATRFPHVSQQAMMTIMKSVNNNHSDLDDRSYAEVNIQKNITEDLRGD</sequence>
<accession>A0A385SS17</accession>
<dbReference type="AlphaFoldDB" id="A0A385SS17"/>
<gene>
    <name evidence="1" type="ORF">D4L85_30185</name>
</gene>
<evidence type="ECO:0000313" key="1">
    <source>
        <dbReference type="EMBL" id="AYB34593.1"/>
    </source>
</evidence>
<dbReference type="KEGG" id="chk:D4L85_30185"/>
<dbReference type="Proteomes" id="UP000266183">
    <property type="component" value="Chromosome"/>
</dbReference>
<proteinExistence type="predicted"/>